<organism evidence="2 3">
    <name type="scientific">Culex pipiens pipiens</name>
    <name type="common">Northern house mosquito</name>
    <dbReference type="NCBI Taxonomy" id="38569"/>
    <lineage>
        <taxon>Eukaryota</taxon>
        <taxon>Metazoa</taxon>
        <taxon>Ecdysozoa</taxon>
        <taxon>Arthropoda</taxon>
        <taxon>Hexapoda</taxon>
        <taxon>Insecta</taxon>
        <taxon>Pterygota</taxon>
        <taxon>Neoptera</taxon>
        <taxon>Endopterygota</taxon>
        <taxon>Diptera</taxon>
        <taxon>Nematocera</taxon>
        <taxon>Culicoidea</taxon>
        <taxon>Culicidae</taxon>
        <taxon>Culicinae</taxon>
        <taxon>Culicini</taxon>
        <taxon>Culex</taxon>
        <taxon>Culex</taxon>
    </lineage>
</organism>
<keyword evidence="1" id="KW-0812">Transmembrane</keyword>
<reference evidence="2 3" key="1">
    <citation type="submission" date="2024-05" db="EMBL/GenBank/DDBJ databases">
        <title>Culex pipiens pipiens assembly and annotation.</title>
        <authorList>
            <person name="Alout H."/>
            <person name="Durand T."/>
        </authorList>
    </citation>
    <scope>NUCLEOTIDE SEQUENCE [LARGE SCALE GENOMIC DNA]</scope>
    <source>
        <strain evidence="2">HA-2024</strain>
        <tissue evidence="2">Whole body</tissue>
    </source>
</reference>
<gene>
    <name evidence="2" type="ORF">pipiens_005115</name>
</gene>
<keyword evidence="1" id="KW-0472">Membrane</keyword>
<dbReference type="Proteomes" id="UP001562425">
    <property type="component" value="Unassembled WGS sequence"/>
</dbReference>
<proteinExistence type="predicted"/>
<protein>
    <submittedName>
        <fullName evidence="2">Uncharacterized protein</fullName>
    </submittedName>
</protein>
<accession>A0ABD1CBE4</accession>
<evidence type="ECO:0000313" key="3">
    <source>
        <dbReference type="Proteomes" id="UP001562425"/>
    </source>
</evidence>
<name>A0ABD1CBE4_CULPP</name>
<comment type="caution">
    <text evidence="2">The sequence shown here is derived from an EMBL/GenBank/DDBJ whole genome shotgun (WGS) entry which is preliminary data.</text>
</comment>
<keyword evidence="3" id="KW-1185">Reference proteome</keyword>
<sequence length="117" mass="13768">MESLPRRDMDWIRNIQWDRLTSSIQDGDITPWTNLWRQASFFYAHDEHFWAQATALLVGLTFVGLFLLAWTANFVRTQFSEIAPPMPTEERKLLAVLEAVKLIDESRDCLRRIKSKQ</sequence>
<evidence type="ECO:0000256" key="1">
    <source>
        <dbReference type="SAM" id="Phobius"/>
    </source>
</evidence>
<dbReference type="EMBL" id="JBEHCU010014103">
    <property type="protein sequence ID" value="KAL1373663.1"/>
    <property type="molecule type" value="Genomic_DNA"/>
</dbReference>
<feature type="transmembrane region" description="Helical" evidence="1">
    <location>
        <begin position="49"/>
        <end position="70"/>
    </location>
</feature>
<dbReference type="AlphaFoldDB" id="A0ABD1CBE4"/>
<keyword evidence="1" id="KW-1133">Transmembrane helix</keyword>
<evidence type="ECO:0000313" key="2">
    <source>
        <dbReference type="EMBL" id="KAL1373663.1"/>
    </source>
</evidence>